<dbReference type="EMBL" id="JAPWGY010000002">
    <property type="protein sequence ID" value="MCZ4280321.1"/>
    <property type="molecule type" value="Genomic_DNA"/>
</dbReference>
<dbReference type="InterPro" id="IPR036388">
    <property type="entry name" value="WH-like_DNA-bd_sf"/>
</dbReference>
<evidence type="ECO:0000256" key="2">
    <source>
        <dbReference type="ARBA" id="ARBA00023125"/>
    </source>
</evidence>
<evidence type="ECO:0000256" key="3">
    <source>
        <dbReference type="ARBA" id="ARBA00023163"/>
    </source>
</evidence>
<dbReference type="PROSITE" id="PS50042">
    <property type="entry name" value="CNMP_BINDING_3"/>
    <property type="match status" value="1"/>
</dbReference>
<dbReference type="InterPro" id="IPR000595">
    <property type="entry name" value="cNMP-bd_dom"/>
</dbReference>
<feature type="region of interest" description="Disordered" evidence="4">
    <location>
        <begin position="1"/>
        <end position="29"/>
    </location>
</feature>
<dbReference type="CDD" id="cd00038">
    <property type="entry name" value="CAP_ED"/>
    <property type="match status" value="1"/>
</dbReference>
<dbReference type="PANTHER" id="PTHR24567">
    <property type="entry name" value="CRP FAMILY TRANSCRIPTIONAL REGULATORY PROTEIN"/>
    <property type="match status" value="1"/>
</dbReference>
<feature type="domain" description="Cyclic nucleotide-binding" evidence="5">
    <location>
        <begin position="36"/>
        <end position="157"/>
    </location>
</feature>
<dbReference type="Proteomes" id="UP001069802">
    <property type="component" value="Unassembled WGS sequence"/>
</dbReference>
<sequence>MGYDRLQQNRTNRHGSVQHGKSSKSQETKDLGIKSPFLELAAEKKELLLPLSRIENYLAGETIVEYGEPAENFFLIEEGFVRLLLASACGGKSSTIDVVGPGGAFGEAAATNTGRYEFTCVALDDVELRVIPGEVLRKILSEDPELVFRMMGRLSVNMHSLMSQIADLKMRTTAERLAMFLIELAGQVEGAAKIVLPYDKRIVAEKLGMTPETLSRTFAKLRKIGIKTGAGNQIEVDDMEKLVDYCGYPVGIGPLDLGGV</sequence>
<keyword evidence="1" id="KW-0805">Transcription regulation</keyword>
<dbReference type="RefSeq" id="WP_269422530.1">
    <property type="nucleotide sequence ID" value="NZ_JAPWGY010000002.1"/>
</dbReference>
<feature type="domain" description="HTH crp-type" evidence="6">
    <location>
        <begin position="171"/>
        <end position="240"/>
    </location>
</feature>
<dbReference type="PROSITE" id="PS51063">
    <property type="entry name" value="HTH_CRP_2"/>
    <property type="match status" value="1"/>
</dbReference>
<dbReference type="SUPFAM" id="SSF46785">
    <property type="entry name" value="Winged helix' DNA-binding domain"/>
    <property type="match status" value="1"/>
</dbReference>
<evidence type="ECO:0000256" key="1">
    <source>
        <dbReference type="ARBA" id="ARBA00023015"/>
    </source>
</evidence>
<evidence type="ECO:0000256" key="4">
    <source>
        <dbReference type="SAM" id="MobiDB-lite"/>
    </source>
</evidence>
<dbReference type="InterPro" id="IPR014710">
    <property type="entry name" value="RmlC-like_jellyroll"/>
</dbReference>
<dbReference type="InterPro" id="IPR012318">
    <property type="entry name" value="HTH_CRP"/>
</dbReference>
<dbReference type="Gene3D" id="1.10.10.10">
    <property type="entry name" value="Winged helix-like DNA-binding domain superfamily/Winged helix DNA-binding domain"/>
    <property type="match status" value="1"/>
</dbReference>
<dbReference type="PANTHER" id="PTHR24567:SF74">
    <property type="entry name" value="HTH-TYPE TRANSCRIPTIONAL REGULATOR ARCR"/>
    <property type="match status" value="1"/>
</dbReference>
<dbReference type="Pfam" id="PF00027">
    <property type="entry name" value="cNMP_binding"/>
    <property type="match status" value="1"/>
</dbReference>
<proteinExistence type="predicted"/>
<evidence type="ECO:0000313" key="8">
    <source>
        <dbReference type="Proteomes" id="UP001069802"/>
    </source>
</evidence>
<evidence type="ECO:0000259" key="5">
    <source>
        <dbReference type="PROSITE" id="PS50042"/>
    </source>
</evidence>
<reference evidence="7" key="1">
    <citation type="submission" date="2022-12" db="EMBL/GenBank/DDBJ databases">
        <title>Bacterial isolates from different developmental stages of Nematostella vectensis.</title>
        <authorList>
            <person name="Fraune S."/>
        </authorList>
    </citation>
    <scope>NUCLEOTIDE SEQUENCE</scope>
    <source>
        <strain evidence="7">G21630-S1</strain>
    </source>
</reference>
<accession>A0ABT4LIY4</accession>
<comment type="caution">
    <text evidence="7">The sequence shown here is derived from an EMBL/GenBank/DDBJ whole genome shotgun (WGS) entry which is preliminary data.</text>
</comment>
<evidence type="ECO:0000259" key="6">
    <source>
        <dbReference type="PROSITE" id="PS51063"/>
    </source>
</evidence>
<dbReference type="InterPro" id="IPR018488">
    <property type="entry name" value="cNMP-bd_CS"/>
</dbReference>
<dbReference type="Gene3D" id="2.60.120.10">
    <property type="entry name" value="Jelly Rolls"/>
    <property type="match status" value="1"/>
</dbReference>
<organism evidence="7 8">
    <name type="scientific">Kiloniella laminariae</name>
    <dbReference type="NCBI Taxonomy" id="454162"/>
    <lineage>
        <taxon>Bacteria</taxon>
        <taxon>Pseudomonadati</taxon>
        <taxon>Pseudomonadota</taxon>
        <taxon>Alphaproteobacteria</taxon>
        <taxon>Rhodospirillales</taxon>
        <taxon>Kiloniellaceae</taxon>
        <taxon>Kiloniella</taxon>
    </lineage>
</organism>
<dbReference type="Pfam" id="PF13545">
    <property type="entry name" value="HTH_Crp_2"/>
    <property type="match status" value="1"/>
</dbReference>
<dbReference type="InterPro" id="IPR050397">
    <property type="entry name" value="Env_Response_Regulators"/>
</dbReference>
<protein>
    <submittedName>
        <fullName evidence="7">Crp/Fnr family transcriptional regulator</fullName>
    </submittedName>
</protein>
<feature type="compositionally biased region" description="Polar residues" evidence="4">
    <location>
        <begin position="1"/>
        <end position="10"/>
    </location>
</feature>
<dbReference type="InterPro" id="IPR036390">
    <property type="entry name" value="WH_DNA-bd_sf"/>
</dbReference>
<keyword evidence="3" id="KW-0804">Transcription</keyword>
<dbReference type="SMART" id="SM00419">
    <property type="entry name" value="HTH_CRP"/>
    <property type="match status" value="1"/>
</dbReference>
<dbReference type="InterPro" id="IPR018490">
    <property type="entry name" value="cNMP-bd_dom_sf"/>
</dbReference>
<gene>
    <name evidence="7" type="ORF">O4H49_06005</name>
</gene>
<dbReference type="SUPFAM" id="SSF51206">
    <property type="entry name" value="cAMP-binding domain-like"/>
    <property type="match status" value="1"/>
</dbReference>
<evidence type="ECO:0000313" key="7">
    <source>
        <dbReference type="EMBL" id="MCZ4280321.1"/>
    </source>
</evidence>
<name>A0ABT4LIY4_9PROT</name>
<dbReference type="PROSITE" id="PS00888">
    <property type="entry name" value="CNMP_BINDING_1"/>
    <property type="match status" value="1"/>
</dbReference>
<keyword evidence="2" id="KW-0238">DNA-binding</keyword>
<dbReference type="SMART" id="SM00100">
    <property type="entry name" value="cNMP"/>
    <property type="match status" value="1"/>
</dbReference>
<keyword evidence="8" id="KW-1185">Reference proteome</keyword>